<accession>A0A840TNY0</accession>
<dbReference type="InterPro" id="IPR001173">
    <property type="entry name" value="Glyco_trans_2-like"/>
</dbReference>
<dbReference type="CDD" id="cd06433">
    <property type="entry name" value="GT_2_WfgS_like"/>
    <property type="match status" value="1"/>
</dbReference>
<proteinExistence type="predicted"/>
<dbReference type="Gene3D" id="3.90.550.10">
    <property type="entry name" value="Spore Coat Polysaccharide Biosynthesis Protein SpsA, Chain A"/>
    <property type="match status" value="1"/>
</dbReference>
<protein>
    <submittedName>
        <fullName evidence="2">Glycosyltransferase involved in cell wall biosynthesis</fullName>
    </submittedName>
</protein>
<keyword evidence="3" id="KW-1185">Reference proteome</keyword>
<keyword evidence="2" id="KW-0808">Transferase</keyword>
<comment type="caution">
    <text evidence="2">The sequence shown here is derived from an EMBL/GenBank/DDBJ whole genome shotgun (WGS) entry which is preliminary data.</text>
</comment>
<dbReference type="Pfam" id="PF00535">
    <property type="entry name" value="Glycos_transf_2"/>
    <property type="match status" value="1"/>
</dbReference>
<name>A0A840TNY0_9BACT</name>
<reference evidence="2 3" key="1">
    <citation type="submission" date="2020-08" db="EMBL/GenBank/DDBJ databases">
        <title>Genomic Encyclopedia of Type Strains, Phase IV (KMG-IV): sequencing the most valuable type-strain genomes for metagenomic binning, comparative biology and taxonomic classification.</title>
        <authorList>
            <person name="Goeker M."/>
        </authorList>
    </citation>
    <scope>NUCLEOTIDE SEQUENCE [LARGE SCALE GENOMIC DNA]</scope>
    <source>
        <strain evidence="2 3">DSM 105074</strain>
    </source>
</reference>
<evidence type="ECO:0000259" key="1">
    <source>
        <dbReference type="Pfam" id="PF00535"/>
    </source>
</evidence>
<feature type="domain" description="Glycosyltransferase 2-like" evidence="1">
    <location>
        <begin position="5"/>
        <end position="106"/>
    </location>
</feature>
<gene>
    <name evidence="2" type="ORF">HNQ92_001388</name>
</gene>
<dbReference type="SUPFAM" id="SSF53448">
    <property type="entry name" value="Nucleotide-diphospho-sugar transferases"/>
    <property type="match status" value="1"/>
</dbReference>
<sequence>MKKISIITINWNNAEGLRQTIGSVIPQLTDECEYLVVDGQSLDGSLDIIKEYQTGLSNWISEPKTGIYADMNKGIRMAEGEYFLFLNSGDRLTENSLCKALTECTGEDIIYFNTCLSYLNTRFEEVKYSPELSMKSFYKRTIGHQSTLIRQSLFEKYGLYNEENRIHSDYEFWIKAIIVGNCTTRYVNWPLCYYDMSGRSSKPTESSQREIDSILSRYLPDRVIVDYEYWKQRERDMVIMEWYRSRKTMYGILVLVYKLIKKIRKVLFN</sequence>
<dbReference type="PANTHER" id="PTHR22916">
    <property type="entry name" value="GLYCOSYLTRANSFERASE"/>
    <property type="match status" value="1"/>
</dbReference>
<dbReference type="Proteomes" id="UP000557307">
    <property type="component" value="Unassembled WGS sequence"/>
</dbReference>
<dbReference type="RefSeq" id="WP_184172507.1">
    <property type="nucleotide sequence ID" value="NZ_JACHGF010000002.1"/>
</dbReference>
<evidence type="ECO:0000313" key="2">
    <source>
        <dbReference type="EMBL" id="MBB5283262.1"/>
    </source>
</evidence>
<organism evidence="2 3">
    <name type="scientific">Rhabdobacter roseus</name>
    <dbReference type="NCBI Taxonomy" id="1655419"/>
    <lineage>
        <taxon>Bacteria</taxon>
        <taxon>Pseudomonadati</taxon>
        <taxon>Bacteroidota</taxon>
        <taxon>Cytophagia</taxon>
        <taxon>Cytophagales</taxon>
        <taxon>Cytophagaceae</taxon>
        <taxon>Rhabdobacter</taxon>
    </lineage>
</organism>
<evidence type="ECO:0000313" key="3">
    <source>
        <dbReference type="Proteomes" id="UP000557307"/>
    </source>
</evidence>
<dbReference type="GO" id="GO:0016758">
    <property type="term" value="F:hexosyltransferase activity"/>
    <property type="evidence" value="ECO:0007669"/>
    <property type="project" value="UniProtKB-ARBA"/>
</dbReference>
<dbReference type="EMBL" id="JACHGF010000002">
    <property type="protein sequence ID" value="MBB5283262.1"/>
    <property type="molecule type" value="Genomic_DNA"/>
</dbReference>
<dbReference type="PANTHER" id="PTHR22916:SF67">
    <property type="entry name" value="COLANIC ACID BIOSYNTHESIS GLYCOSYL TRANSFERASE WCAE-RELATED"/>
    <property type="match status" value="1"/>
</dbReference>
<dbReference type="AlphaFoldDB" id="A0A840TNY0"/>
<dbReference type="InterPro" id="IPR029044">
    <property type="entry name" value="Nucleotide-diphossugar_trans"/>
</dbReference>